<reference evidence="1" key="1">
    <citation type="submission" date="2022-05" db="EMBL/GenBank/DDBJ databases">
        <authorList>
            <person name="Pankratov T."/>
        </authorList>
    </citation>
    <scope>NUCLEOTIDE SEQUENCE</scope>
    <source>
        <strain evidence="1">BP6-180914</strain>
    </source>
</reference>
<dbReference type="EMBL" id="JAMOIM010000031">
    <property type="protein sequence ID" value="MCW6511731.1"/>
    <property type="molecule type" value="Genomic_DNA"/>
</dbReference>
<proteinExistence type="predicted"/>
<evidence type="ECO:0000313" key="1">
    <source>
        <dbReference type="EMBL" id="MCW6511731.1"/>
    </source>
</evidence>
<dbReference type="AlphaFoldDB" id="A0AA42CMM2"/>
<dbReference type="Proteomes" id="UP001165667">
    <property type="component" value="Unassembled WGS sequence"/>
</dbReference>
<dbReference type="SUPFAM" id="SSF55031">
    <property type="entry name" value="Bacterial exopeptidase dimerisation domain"/>
    <property type="match status" value="1"/>
</dbReference>
<keyword evidence="2" id="KW-1185">Reference proteome</keyword>
<protein>
    <submittedName>
        <fullName evidence="1">Uncharacterized protein</fullName>
    </submittedName>
</protein>
<organism evidence="1 2">
    <name type="scientific">Lichenifustis flavocetrariae</name>
    <dbReference type="NCBI Taxonomy" id="2949735"/>
    <lineage>
        <taxon>Bacteria</taxon>
        <taxon>Pseudomonadati</taxon>
        <taxon>Pseudomonadota</taxon>
        <taxon>Alphaproteobacteria</taxon>
        <taxon>Hyphomicrobiales</taxon>
        <taxon>Lichenihabitantaceae</taxon>
        <taxon>Lichenifustis</taxon>
    </lineage>
</organism>
<comment type="caution">
    <text evidence="1">The sequence shown here is derived from an EMBL/GenBank/DDBJ whole genome shotgun (WGS) entry which is preliminary data.</text>
</comment>
<gene>
    <name evidence="1" type="ORF">M8523_27575</name>
</gene>
<name>A0AA42CMM2_9HYPH</name>
<sequence>MNLDAIADDGDGSVGRSVALGTIGKLLPTAFVVGLPTHAGFPQASLNAAVLAAAIVSRAEWAVELTDHLAGPATPPSLLILRDGRGGYDVTTPATVYAAFNVNIVPRTPASVLDAFDALCREAVDGVLSALRERATRFRPGPTAIGSVHEVPVLRFSARDTSLAWPWQTVASIRISIDAATRPAELLTIHNYWTNVLPRAAAGLLVLADVAHLVTSAWLRLAESRFLIRAPALTAPALEQAYASAQTGWRKIGTILLAACDAVPAAVPLGFRERFQEMQRSQ</sequence>
<accession>A0AA42CMM2</accession>
<dbReference type="InterPro" id="IPR036264">
    <property type="entry name" value="Bact_exopeptidase_dim_dom"/>
</dbReference>
<evidence type="ECO:0000313" key="2">
    <source>
        <dbReference type="Proteomes" id="UP001165667"/>
    </source>
</evidence>
<dbReference type="RefSeq" id="WP_282588108.1">
    <property type="nucleotide sequence ID" value="NZ_JAMOIM010000031.1"/>
</dbReference>